<gene>
    <name evidence="2" type="ORF">BDV96DRAFT_262183</name>
</gene>
<dbReference type="Proteomes" id="UP000799770">
    <property type="component" value="Unassembled WGS sequence"/>
</dbReference>
<dbReference type="AlphaFoldDB" id="A0A6A5YN71"/>
<evidence type="ECO:0000313" key="2">
    <source>
        <dbReference type="EMBL" id="KAF2108565.1"/>
    </source>
</evidence>
<protein>
    <submittedName>
        <fullName evidence="2">Uncharacterized protein</fullName>
    </submittedName>
</protein>
<dbReference type="EMBL" id="ML977347">
    <property type="protein sequence ID" value="KAF2108565.1"/>
    <property type="molecule type" value="Genomic_DNA"/>
</dbReference>
<proteinExistence type="predicted"/>
<reference evidence="2" key="1">
    <citation type="journal article" date="2020" name="Stud. Mycol.">
        <title>101 Dothideomycetes genomes: a test case for predicting lifestyles and emergence of pathogens.</title>
        <authorList>
            <person name="Haridas S."/>
            <person name="Albert R."/>
            <person name="Binder M."/>
            <person name="Bloem J."/>
            <person name="Labutti K."/>
            <person name="Salamov A."/>
            <person name="Andreopoulos B."/>
            <person name="Baker S."/>
            <person name="Barry K."/>
            <person name="Bills G."/>
            <person name="Bluhm B."/>
            <person name="Cannon C."/>
            <person name="Castanera R."/>
            <person name="Culley D."/>
            <person name="Daum C."/>
            <person name="Ezra D."/>
            <person name="Gonzalez J."/>
            <person name="Henrissat B."/>
            <person name="Kuo A."/>
            <person name="Liang C."/>
            <person name="Lipzen A."/>
            <person name="Lutzoni F."/>
            <person name="Magnuson J."/>
            <person name="Mondo S."/>
            <person name="Nolan M."/>
            <person name="Ohm R."/>
            <person name="Pangilinan J."/>
            <person name="Park H.-J."/>
            <person name="Ramirez L."/>
            <person name="Alfaro M."/>
            <person name="Sun H."/>
            <person name="Tritt A."/>
            <person name="Yoshinaga Y."/>
            <person name="Zwiers L.-H."/>
            <person name="Turgeon B."/>
            <person name="Goodwin S."/>
            <person name="Spatafora J."/>
            <person name="Crous P."/>
            <person name="Grigoriev I."/>
        </authorList>
    </citation>
    <scope>NUCLEOTIDE SEQUENCE</scope>
    <source>
        <strain evidence="2">CBS 627.86</strain>
    </source>
</reference>
<accession>A0A6A5YN71</accession>
<keyword evidence="3" id="KW-1185">Reference proteome</keyword>
<name>A0A6A5YN71_9PLEO</name>
<keyword evidence="1" id="KW-0732">Signal</keyword>
<evidence type="ECO:0000256" key="1">
    <source>
        <dbReference type="SAM" id="SignalP"/>
    </source>
</evidence>
<evidence type="ECO:0000313" key="3">
    <source>
        <dbReference type="Proteomes" id="UP000799770"/>
    </source>
</evidence>
<feature type="chain" id="PRO_5025610414" evidence="1">
    <location>
        <begin position="16"/>
        <end position="146"/>
    </location>
</feature>
<feature type="signal peptide" evidence="1">
    <location>
        <begin position="1"/>
        <end position="15"/>
    </location>
</feature>
<organism evidence="2 3">
    <name type="scientific">Lophiotrema nucula</name>
    <dbReference type="NCBI Taxonomy" id="690887"/>
    <lineage>
        <taxon>Eukaryota</taxon>
        <taxon>Fungi</taxon>
        <taxon>Dikarya</taxon>
        <taxon>Ascomycota</taxon>
        <taxon>Pezizomycotina</taxon>
        <taxon>Dothideomycetes</taxon>
        <taxon>Pleosporomycetidae</taxon>
        <taxon>Pleosporales</taxon>
        <taxon>Lophiotremataceae</taxon>
        <taxon>Lophiotrema</taxon>
    </lineage>
</organism>
<sequence>MRSVVLFGLPLAAHAIPAPVTPNKNTFDERAEDFNPYVVEDGCRGKKYNDGKVDAYDRLLSSVKEAREMAKFAISEWWDQGKHGEAAETYLAIPNDGKYKDNEFAQRVYANLQSVALLDERVPFLSKKVVSSGPVLCSLYPEAGKS</sequence>